<evidence type="ECO:0000256" key="3">
    <source>
        <dbReference type="ARBA" id="ARBA00001522"/>
    </source>
</evidence>
<sequence length="185" mass="20185">MGKIVLVTGGARSGKSRFAEQYARNLGDKLAYIATAQVLDEEMADRVKLHQGRRSENWHTFEAAFAAEQAIQAAADFPVVLFDCLTIYTANLLLAEQSTDIEARRESVLQQADLVIKAAQASKSTIIFVANEVGMGIVPDNALSREYRDLAGWINQKVAAVSDEVHLVVCGLAVELKKLAQPVQL</sequence>
<comment type="catalytic activity">
    <reaction evidence="1">
        <text>adenosylcob(III)inamide + ATP = adenosylcob(III)inamide phosphate + ADP + H(+)</text>
        <dbReference type="Rhea" id="RHEA:15769"/>
        <dbReference type="ChEBI" id="CHEBI:2480"/>
        <dbReference type="ChEBI" id="CHEBI:15378"/>
        <dbReference type="ChEBI" id="CHEBI:30616"/>
        <dbReference type="ChEBI" id="CHEBI:58502"/>
        <dbReference type="ChEBI" id="CHEBI:456216"/>
        <dbReference type="EC" id="2.7.1.156"/>
    </reaction>
</comment>
<protein>
    <recommendedName>
        <fullName evidence="16">Adenosylcobinamide kinase</fullName>
        <ecNumber evidence="8">2.7.1.156</ecNumber>
        <ecNumber evidence="9">2.7.7.62</ecNumber>
    </recommendedName>
    <alternativeName>
        <fullName evidence="17">Adenosylcobinamide-phosphate guanylyltransferase</fullName>
    </alternativeName>
</protein>
<dbReference type="GO" id="GO:0005524">
    <property type="term" value="F:ATP binding"/>
    <property type="evidence" value="ECO:0007669"/>
    <property type="project" value="UniProtKB-KW"/>
</dbReference>
<accession>A0A154BT38</accession>
<keyword evidence="15 19" id="KW-0342">GTP-binding</keyword>
<gene>
    <name evidence="20" type="ORF">AXX12_02845</name>
</gene>
<feature type="binding site" evidence="19">
    <location>
        <position position="62"/>
    </location>
    <ligand>
        <name>GTP</name>
        <dbReference type="ChEBI" id="CHEBI:37565"/>
    </ligand>
</feature>
<reference evidence="20 21" key="1">
    <citation type="submission" date="2016-02" db="EMBL/GenBank/DDBJ databases">
        <title>Anaerosporomusa subterraneum gen. nov., sp. nov., a spore-forming obligate anaerobe isolated from saprolite.</title>
        <authorList>
            <person name="Choi J.K."/>
            <person name="Shah M."/>
            <person name="Yee N."/>
        </authorList>
    </citation>
    <scope>NUCLEOTIDE SEQUENCE [LARGE SCALE GENOMIC DNA]</scope>
    <source>
        <strain evidence="20 21">RU4</strain>
    </source>
</reference>
<dbReference type="UniPathway" id="UPA00148">
    <property type="reaction ID" value="UER00236"/>
</dbReference>
<evidence type="ECO:0000256" key="17">
    <source>
        <dbReference type="ARBA" id="ARBA00030571"/>
    </source>
</evidence>
<feature type="binding site" evidence="19">
    <location>
        <begin position="34"/>
        <end position="36"/>
    </location>
    <ligand>
        <name>GTP</name>
        <dbReference type="ChEBI" id="CHEBI:37565"/>
    </ligand>
</feature>
<organism evidence="20 21">
    <name type="scientific">Anaerosporomusa subterranea</name>
    <dbReference type="NCBI Taxonomy" id="1794912"/>
    <lineage>
        <taxon>Bacteria</taxon>
        <taxon>Bacillati</taxon>
        <taxon>Bacillota</taxon>
        <taxon>Negativicutes</taxon>
        <taxon>Acetonemataceae</taxon>
        <taxon>Anaerosporomusa</taxon>
    </lineage>
</organism>
<evidence type="ECO:0000256" key="9">
    <source>
        <dbReference type="ARBA" id="ARBA00012523"/>
    </source>
</evidence>
<dbReference type="OrthoDB" id="9799422at2"/>
<evidence type="ECO:0000256" key="19">
    <source>
        <dbReference type="PIRSR" id="PIRSR006135-2"/>
    </source>
</evidence>
<evidence type="ECO:0000256" key="14">
    <source>
        <dbReference type="ARBA" id="ARBA00022840"/>
    </source>
</evidence>
<feature type="active site" description="GMP-histidine intermediate" evidence="18">
    <location>
        <position position="50"/>
    </location>
</feature>
<dbReference type="CDD" id="cd00544">
    <property type="entry name" value="CobU"/>
    <property type="match status" value="1"/>
</dbReference>
<feature type="binding site" evidence="19">
    <location>
        <begin position="9"/>
        <end position="16"/>
    </location>
    <ligand>
        <name>GTP</name>
        <dbReference type="ChEBI" id="CHEBI:37565"/>
    </ligand>
</feature>
<proteinExistence type="inferred from homology"/>
<evidence type="ECO:0000256" key="13">
    <source>
        <dbReference type="ARBA" id="ARBA00022777"/>
    </source>
</evidence>
<dbReference type="PANTHER" id="PTHR34848:SF1">
    <property type="entry name" value="BIFUNCTIONAL ADENOSYLCOBALAMIN BIOSYNTHESIS PROTEIN COBU"/>
    <property type="match status" value="1"/>
</dbReference>
<evidence type="ECO:0000256" key="8">
    <source>
        <dbReference type="ARBA" id="ARBA00012016"/>
    </source>
</evidence>
<feature type="binding site" evidence="19">
    <location>
        <position position="83"/>
    </location>
    <ligand>
        <name>GTP</name>
        <dbReference type="ChEBI" id="CHEBI:37565"/>
    </ligand>
</feature>
<comment type="function">
    <text evidence="4">Catalyzes ATP-dependent phosphorylation of adenosylcobinamide and addition of GMP to adenosylcobinamide phosphate.</text>
</comment>
<dbReference type="GO" id="GO:0005525">
    <property type="term" value="F:GTP binding"/>
    <property type="evidence" value="ECO:0007669"/>
    <property type="project" value="UniProtKB-KW"/>
</dbReference>
<dbReference type="PANTHER" id="PTHR34848">
    <property type="match status" value="1"/>
</dbReference>
<dbReference type="PIRSF" id="PIRSF006135">
    <property type="entry name" value="CobU"/>
    <property type="match status" value="1"/>
</dbReference>
<evidence type="ECO:0000256" key="1">
    <source>
        <dbReference type="ARBA" id="ARBA00000312"/>
    </source>
</evidence>
<evidence type="ECO:0000256" key="5">
    <source>
        <dbReference type="ARBA" id="ARBA00004692"/>
    </source>
</evidence>
<name>A0A154BT38_ANASB</name>
<dbReference type="InterPro" id="IPR003203">
    <property type="entry name" value="CobU/CobP"/>
</dbReference>
<dbReference type="NCBIfam" id="NF004469">
    <property type="entry name" value="PRK05800.1"/>
    <property type="match status" value="1"/>
</dbReference>
<dbReference type="Proteomes" id="UP000076268">
    <property type="component" value="Unassembled WGS sequence"/>
</dbReference>
<dbReference type="GO" id="GO:0043752">
    <property type="term" value="F:adenosylcobinamide kinase activity"/>
    <property type="evidence" value="ECO:0007669"/>
    <property type="project" value="UniProtKB-EC"/>
</dbReference>
<keyword evidence="13 20" id="KW-0418">Kinase</keyword>
<dbReference type="EMBL" id="LSGP01000013">
    <property type="protein sequence ID" value="KYZ77089.1"/>
    <property type="molecule type" value="Genomic_DNA"/>
</dbReference>
<comment type="pathway">
    <text evidence="5">Cofactor biosynthesis; adenosylcobalamin biosynthesis; adenosylcobalamin from cob(II)yrinate a,c-diamide: step 6/7.</text>
</comment>
<dbReference type="GO" id="GO:0009236">
    <property type="term" value="P:cobalamin biosynthetic process"/>
    <property type="evidence" value="ECO:0007669"/>
    <property type="project" value="UniProtKB-UniPathway"/>
</dbReference>
<evidence type="ECO:0000256" key="7">
    <source>
        <dbReference type="ARBA" id="ARBA00007490"/>
    </source>
</evidence>
<dbReference type="InterPro" id="IPR027417">
    <property type="entry name" value="P-loop_NTPase"/>
</dbReference>
<comment type="pathway">
    <text evidence="6">Cofactor biosynthesis; adenosylcobalamin biosynthesis; adenosylcobalamin from cob(II)yrinate a,c-diamide: step 5/7.</text>
</comment>
<comment type="similarity">
    <text evidence="7">Belongs to the CobU/CobP family.</text>
</comment>
<keyword evidence="21" id="KW-1185">Reference proteome</keyword>
<dbReference type="SUPFAM" id="SSF52540">
    <property type="entry name" value="P-loop containing nucleoside triphosphate hydrolases"/>
    <property type="match status" value="1"/>
</dbReference>
<dbReference type="RefSeq" id="WP_066238777.1">
    <property type="nucleotide sequence ID" value="NZ_LSGP01000013.1"/>
</dbReference>
<evidence type="ECO:0000256" key="15">
    <source>
        <dbReference type="ARBA" id="ARBA00023134"/>
    </source>
</evidence>
<evidence type="ECO:0000256" key="4">
    <source>
        <dbReference type="ARBA" id="ARBA00003889"/>
    </source>
</evidence>
<evidence type="ECO:0000313" key="21">
    <source>
        <dbReference type="Proteomes" id="UP000076268"/>
    </source>
</evidence>
<dbReference type="GO" id="GO:0008820">
    <property type="term" value="F:cobinamide phosphate guanylyltransferase activity"/>
    <property type="evidence" value="ECO:0007669"/>
    <property type="project" value="UniProtKB-EC"/>
</dbReference>
<dbReference type="STRING" id="1794912.AXX12_02845"/>
<evidence type="ECO:0000256" key="2">
    <source>
        <dbReference type="ARBA" id="ARBA00000711"/>
    </source>
</evidence>
<keyword evidence="10" id="KW-0169">Cobalamin biosynthesis</keyword>
<evidence type="ECO:0000256" key="18">
    <source>
        <dbReference type="PIRSR" id="PIRSR006135-1"/>
    </source>
</evidence>
<comment type="caution">
    <text evidence="20">The sequence shown here is derived from an EMBL/GenBank/DDBJ whole genome shotgun (WGS) entry which is preliminary data.</text>
</comment>
<keyword evidence="11 20" id="KW-0808">Transferase</keyword>
<dbReference type="EC" id="2.7.1.156" evidence="8"/>
<evidence type="ECO:0000256" key="16">
    <source>
        <dbReference type="ARBA" id="ARBA00029570"/>
    </source>
</evidence>
<evidence type="ECO:0000256" key="6">
    <source>
        <dbReference type="ARBA" id="ARBA00005159"/>
    </source>
</evidence>
<evidence type="ECO:0000256" key="10">
    <source>
        <dbReference type="ARBA" id="ARBA00022573"/>
    </source>
</evidence>
<comment type="catalytic activity">
    <reaction evidence="3">
        <text>adenosylcob(III)inamide + GTP = adenosylcob(III)inamide phosphate + GDP + H(+)</text>
        <dbReference type="Rhea" id="RHEA:15765"/>
        <dbReference type="ChEBI" id="CHEBI:2480"/>
        <dbReference type="ChEBI" id="CHEBI:15378"/>
        <dbReference type="ChEBI" id="CHEBI:37565"/>
        <dbReference type="ChEBI" id="CHEBI:58189"/>
        <dbReference type="ChEBI" id="CHEBI:58502"/>
        <dbReference type="EC" id="2.7.1.156"/>
    </reaction>
</comment>
<evidence type="ECO:0000313" key="20">
    <source>
        <dbReference type="EMBL" id="KYZ77089.1"/>
    </source>
</evidence>
<evidence type="ECO:0000256" key="11">
    <source>
        <dbReference type="ARBA" id="ARBA00022679"/>
    </source>
</evidence>
<dbReference type="Gene3D" id="3.40.50.300">
    <property type="entry name" value="P-loop containing nucleotide triphosphate hydrolases"/>
    <property type="match status" value="1"/>
</dbReference>
<evidence type="ECO:0000256" key="12">
    <source>
        <dbReference type="ARBA" id="ARBA00022741"/>
    </source>
</evidence>
<keyword evidence="12 19" id="KW-0547">Nucleotide-binding</keyword>
<dbReference type="Pfam" id="PF02283">
    <property type="entry name" value="CobU"/>
    <property type="match status" value="1"/>
</dbReference>
<dbReference type="AlphaFoldDB" id="A0A154BT38"/>
<dbReference type="EC" id="2.7.7.62" evidence="9"/>
<keyword evidence="14" id="KW-0067">ATP-binding</keyword>
<comment type="catalytic activity">
    <reaction evidence="2">
        <text>adenosylcob(III)inamide phosphate + GTP + H(+) = adenosylcob(III)inamide-GDP + diphosphate</text>
        <dbReference type="Rhea" id="RHEA:22712"/>
        <dbReference type="ChEBI" id="CHEBI:15378"/>
        <dbReference type="ChEBI" id="CHEBI:33019"/>
        <dbReference type="ChEBI" id="CHEBI:37565"/>
        <dbReference type="ChEBI" id="CHEBI:58502"/>
        <dbReference type="ChEBI" id="CHEBI:60487"/>
        <dbReference type="EC" id="2.7.7.62"/>
    </reaction>
</comment>
<keyword evidence="20" id="KW-0548">Nucleotidyltransferase</keyword>